<dbReference type="InterPro" id="IPR011990">
    <property type="entry name" value="TPR-like_helical_dom_sf"/>
</dbReference>
<accession>A0A0V0R413</accession>
<gene>
    <name evidence="1" type="ORF">PPERSA_05897</name>
</gene>
<sequence length="577" mass="68252">MEDKVYQKDLKKILQQLINNRKNLKSQSSYKYTAEQVKNSEKNIFNKNNLDKHNNFYSPMQFSSTTFKTEKSTNMNTPSQTYFQSNDQSIQSIYLDEFDLSYKNFSRRLNKKEHDSVPIPTKLRELVHIGGKQEGPFFEILKNELFCLMSETVDRNNINLFYKLVNFVGFLALEEQKYDYAIYFFHQLVLLSNLTEKYYYKAKAFLYLGKCAIKLNVPEKAILLLKRGMQYCWANQYQDLELLIYEETGKAYYTMGNIKKAEEYHQLYVNGHTELKDTKEMNYSNSVVQYYDQKLEKKYTNLNVLLIGKLDLPLLSLNEMPQVLPQNENYTKIQFDKYGEEKPASEIIYTSPRSIMKPFRQQKWQNANGLEIIDNLLATEEFDLRLPTPTKKTSKLKEFLKLFAEEITILTQDPEFPLSGQILQSLVQHINQDYTNNIYSKTKHKMNLGQKIYDKSFTIDLILINRCQDLQPQVREKAVLALFEILIDLQGIFFQDQNKLYKQNTNNQKMQEETNIALQEIINYEIQLKMVQVIIGRIKDIKSQVRLAILQEIHSNQKPLFAEQYYKTYGQIKRHFD</sequence>
<dbReference type="Proteomes" id="UP000054937">
    <property type="component" value="Unassembled WGS sequence"/>
</dbReference>
<keyword evidence="2" id="KW-1185">Reference proteome</keyword>
<organism evidence="1 2">
    <name type="scientific">Pseudocohnilembus persalinus</name>
    <name type="common">Ciliate</name>
    <dbReference type="NCBI Taxonomy" id="266149"/>
    <lineage>
        <taxon>Eukaryota</taxon>
        <taxon>Sar</taxon>
        <taxon>Alveolata</taxon>
        <taxon>Ciliophora</taxon>
        <taxon>Intramacronucleata</taxon>
        <taxon>Oligohymenophorea</taxon>
        <taxon>Scuticociliatia</taxon>
        <taxon>Philasterida</taxon>
        <taxon>Pseudocohnilembidae</taxon>
        <taxon>Pseudocohnilembus</taxon>
    </lineage>
</organism>
<reference evidence="1 2" key="1">
    <citation type="journal article" date="2015" name="Sci. Rep.">
        <title>Genome of the facultative scuticociliatosis pathogen Pseudocohnilembus persalinus provides insight into its virulence through horizontal gene transfer.</title>
        <authorList>
            <person name="Xiong J."/>
            <person name="Wang G."/>
            <person name="Cheng J."/>
            <person name="Tian M."/>
            <person name="Pan X."/>
            <person name="Warren A."/>
            <person name="Jiang C."/>
            <person name="Yuan D."/>
            <person name="Miao W."/>
        </authorList>
    </citation>
    <scope>NUCLEOTIDE SEQUENCE [LARGE SCALE GENOMIC DNA]</scope>
    <source>
        <strain evidence="1">36N120E</strain>
    </source>
</reference>
<dbReference type="AlphaFoldDB" id="A0A0V0R413"/>
<evidence type="ECO:0008006" key="3">
    <source>
        <dbReference type="Google" id="ProtNLM"/>
    </source>
</evidence>
<name>A0A0V0R413_PSEPJ</name>
<evidence type="ECO:0000313" key="2">
    <source>
        <dbReference type="Proteomes" id="UP000054937"/>
    </source>
</evidence>
<dbReference type="EMBL" id="LDAU01000053">
    <property type="protein sequence ID" value="KRX09228.1"/>
    <property type="molecule type" value="Genomic_DNA"/>
</dbReference>
<dbReference type="SUPFAM" id="SSF48452">
    <property type="entry name" value="TPR-like"/>
    <property type="match status" value="1"/>
</dbReference>
<dbReference type="OMA" id="HERSINY"/>
<protein>
    <recommendedName>
        <fullName evidence="3">Tetratricopeptide repeat protein</fullName>
    </recommendedName>
</protein>
<comment type="caution">
    <text evidence="1">The sequence shown here is derived from an EMBL/GenBank/DDBJ whole genome shotgun (WGS) entry which is preliminary data.</text>
</comment>
<evidence type="ECO:0000313" key="1">
    <source>
        <dbReference type="EMBL" id="KRX09228.1"/>
    </source>
</evidence>
<proteinExistence type="predicted"/>
<dbReference type="Gene3D" id="1.25.40.10">
    <property type="entry name" value="Tetratricopeptide repeat domain"/>
    <property type="match status" value="1"/>
</dbReference>
<dbReference type="InParanoid" id="A0A0V0R413"/>